<organism evidence="2 3">
    <name type="scientific">Algimonas porphyrae</name>
    <dbReference type="NCBI Taxonomy" id="1128113"/>
    <lineage>
        <taxon>Bacteria</taxon>
        <taxon>Pseudomonadati</taxon>
        <taxon>Pseudomonadota</taxon>
        <taxon>Alphaproteobacteria</taxon>
        <taxon>Maricaulales</taxon>
        <taxon>Robiginitomaculaceae</taxon>
        <taxon>Algimonas</taxon>
    </lineage>
</organism>
<sequence>MKSFLITTTALLLPLTGWASDAAQIAPSSLTTEQTEQCVTLMSGFPDEGPESRYIFFRLSQALSDDITPELSQLMADYMTQNEVRRLRADFPMIDVIEDIADPVLRQAAPERTVAGMAHIAYFDALCGSFIQGQVDSLLAFRSDLSANDMAIREDALYLRQILSEALDRLGAGERQAVRAYTAALVTERDDIEYVGFADEIDELEALYMGDLDKRLARSNDAVNEGVNAETVQDAAALARDMDEQARENAKRERLFSLIRILGGIG</sequence>
<dbReference type="Proteomes" id="UP001161390">
    <property type="component" value="Unassembled WGS sequence"/>
</dbReference>
<dbReference type="EMBL" id="BSNJ01000001">
    <property type="protein sequence ID" value="GLQ19448.1"/>
    <property type="molecule type" value="Genomic_DNA"/>
</dbReference>
<proteinExistence type="predicted"/>
<feature type="chain" id="PRO_5046183052" description="DUF2059 domain-containing protein" evidence="1">
    <location>
        <begin position="20"/>
        <end position="266"/>
    </location>
</feature>
<reference evidence="2" key="1">
    <citation type="journal article" date="2014" name="Int. J. Syst. Evol. Microbiol.">
        <title>Complete genome of a new Firmicutes species belonging to the dominant human colonic microbiota ('Ruminococcus bicirculans') reveals two chromosomes and a selective capacity to utilize plant glucans.</title>
        <authorList>
            <consortium name="NISC Comparative Sequencing Program"/>
            <person name="Wegmann U."/>
            <person name="Louis P."/>
            <person name="Goesmann A."/>
            <person name="Henrissat B."/>
            <person name="Duncan S.H."/>
            <person name="Flint H.J."/>
        </authorList>
    </citation>
    <scope>NUCLEOTIDE SEQUENCE</scope>
    <source>
        <strain evidence="2">NBRC 108216</strain>
    </source>
</reference>
<evidence type="ECO:0008006" key="4">
    <source>
        <dbReference type="Google" id="ProtNLM"/>
    </source>
</evidence>
<comment type="caution">
    <text evidence="2">The sequence shown here is derived from an EMBL/GenBank/DDBJ whole genome shotgun (WGS) entry which is preliminary data.</text>
</comment>
<feature type="signal peptide" evidence="1">
    <location>
        <begin position="1"/>
        <end position="19"/>
    </location>
</feature>
<keyword evidence="3" id="KW-1185">Reference proteome</keyword>
<name>A0ABQ5UY16_9PROT</name>
<keyword evidence="1" id="KW-0732">Signal</keyword>
<accession>A0ABQ5UY16</accession>
<dbReference type="RefSeq" id="WP_284369196.1">
    <property type="nucleotide sequence ID" value="NZ_BSNJ01000001.1"/>
</dbReference>
<evidence type="ECO:0000313" key="2">
    <source>
        <dbReference type="EMBL" id="GLQ19448.1"/>
    </source>
</evidence>
<protein>
    <recommendedName>
        <fullName evidence="4">DUF2059 domain-containing protein</fullName>
    </recommendedName>
</protein>
<evidence type="ECO:0000256" key="1">
    <source>
        <dbReference type="SAM" id="SignalP"/>
    </source>
</evidence>
<reference evidence="2" key="2">
    <citation type="submission" date="2023-01" db="EMBL/GenBank/DDBJ databases">
        <title>Draft genome sequence of Algimonas porphyrae strain NBRC 108216.</title>
        <authorList>
            <person name="Sun Q."/>
            <person name="Mori K."/>
        </authorList>
    </citation>
    <scope>NUCLEOTIDE SEQUENCE</scope>
    <source>
        <strain evidence="2">NBRC 108216</strain>
    </source>
</reference>
<gene>
    <name evidence="2" type="ORF">GCM10007854_04030</name>
</gene>
<evidence type="ECO:0000313" key="3">
    <source>
        <dbReference type="Proteomes" id="UP001161390"/>
    </source>
</evidence>